<evidence type="ECO:0000256" key="2">
    <source>
        <dbReference type="ARBA" id="ARBA00022723"/>
    </source>
</evidence>
<evidence type="ECO:0000256" key="3">
    <source>
        <dbReference type="ARBA" id="ARBA00023004"/>
    </source>
</evidence>
<dbReference type="EMBL" id="VMNH01000023">
    <property type="protein sequence ID" value="TVO70945.1"/>
    <property type="molecule type" value="Genomic_DNA"/>
</dbReference>
<dbReference type="NCBIfam" id="TIGR02261">
    <property type="entry name" value="benz_CoA_red_D"/>
    <property type="match status" value="1"/>
</dbReference>
<dbReference type="PANTHER" id="PTHR32329">
    <property type="entry name" value="BIFUNCTIONAL PROTEIN [INCLUDES 2-HYDROXYACYL-COA DEHYDRATASE (N-TER) AND ITS ACTIVATOR DOMAIN (C_TERM)-RELATED"/>
    <property type="match status" value="1"/>
</dbReference>
<dbReference type="InterPro" id="IPR011956">
    <property type="entry name" value="Benzoyl_CoA_Rdtase_D"/>
</dbReference>
<comment type="cofactor">
    <cofactor evidence="1">
        <name>[4Fe-4S] cluster</name>
        <dbReference type="ChEBI" id="CHEBI:49883"/>
    </cofactor>
</comment>
<evidence type="ECO:0000259" key="5">
    <source>
        <dbReference type="Pfam" id="PF01869"/>
    </source>
</evidence>
<gene>
    <name evidence="6" type="primary">bcrD</name>
    <name evidence="6" type="ORF">FHP88_15955</name>
</gene>
<feature type="domain" description="ATPase BadF/BadG/BcrA/BcrD type" evidence="5">
    <location>
        <begin position="5"/>
        <end position="263"/>
    </location>
</feature>
<keyword evidence="2" id="KW-0479">Metal-binding</keyword>
<dbReference type="CDD" id="cd24105">
    <property type="entry name" value="ASKHA_NBD_benz_CoA_BcrD_BadG"/>
    <property type="match status" value="1"/>
</dbReference>
<evidence type="ECO:0000313" key="6">
    <source>
        <dbReference type="EMBL" id="TVO70945.1"/>
    </source>
</evidence>
<name>A0A558DXK2_9GAMM</name>
<organism evidence="6 7">
    <name type="scientific">Sedimenticola selenatireducens</name>
    <dbReference type="NCBI Taxonomy" id="191960"/>
    <lineage>
        <taxon>Bacteria</taxon>
        <taxon>Pseudomonadati</taxon>
        <taxon>Pseudomonadota</taxon>
        <taxon>Gammaproteobacteria</taxon>
        <taxon>Chromatiales</taxon>
        <taxon>Sedimenticolaceae</taxon>
        <taxon>Sedimenticola</taxon>
    </lineage>
</organism>
<dbReference type="RefSeq" id="WP_144360082.1">
    <property type="nucleotide sequence ID" value="NZ_VMNH01000023.1"/>
</dbReference>
<proteinExistence type="predicted"/>
<keyword evidence="7" id="KW-1185">Reference proteome</keyword>
<accession>A0A558DXK2</accession>
<keyword evidence="3" id="KW-0408">Iron</keyword>
<keyword evidence="4" id="KW-0411">Iron-sulfur</keyword>
<dbReference type="GO" id="GO:0051536">
    <property type="term" value="F:iron-sulfur cluster binding"/>
    <property type="evidence" value="ECO:0007669"/>
    <property type="project" value="UniProtKB-KW"/>
</dbReference>
<reference evidence="6 7" key="1">
    <citation type="submission" date="2019-07" db="EMBL/GenBank/DDBJ databases">
        <title>The pathways for chlorine oxyanion respiration interact through the shared metabolite chlorate.</title>
        <authorList>
            <person name="Barnum T.P."/>
            <person name="Cheng Y."/>
            <person name="Hill K.A."/>
            <person name="Lucas L.N."/>
            <person name="Carlson H.K."/>
            <person name="Coates J.D."/>
        </authorList>
    </citation>
    <scope>NUCLEOTIDE SEQUENCE [LARGE SCALE GENOMIC DNA]</scope>
    <source>
        <strain evidence="6 7">BK-1</strain>
    </source>
</reference>
<dbReference type="InterPro" id="IPR002731">
    <property type="entry name" value="ATPase_BadF"/>
</dbReference>
<comment type="caution">
    <text evidence="6">The sequence shown here is derived from an EMBL/GenBank/DDBJ whole genome shotgun (WGS) entry which is preliminary data.</text>
</comment>
<dbReference type="EC" id="1.3.7.8" evidence="6"/>
<dbReference type="InterPro" id="IPR043129">
    <property type="entry name" value="ATPase_NBD"/>
</dbReference>
<protein>
    <submittedName>
        <fullName evidence="6">Benzoyl-CoA reductase subunit D</fullName>
        <ecNumber evidence="6">1.3.7.8</ecNumber>
    </submittedName>
</protein>
<keyword evidence="6" id="KW-0560">Oxidoreductase</keyword>
<evidence type="ECO:0000256" key="1">
    <source>
        <dbReference type="ARBA" id="ARBA00001966"/>
    </source>
</evidence>
<dbReference type="InterPro" id="IPR008275">
    <property type="entry name" value="CoA_E_activase_dom"/>
</dbReference>
<dbReference type="Gene3D" id="3.30.420.40">
    <property type="match status" value="2"/>
</dbReference>
<dbReference type="SUPFAM" id="SSF53067">
    <property type="entry name" value="Actin-like ATPase domain"/>
    <property type="match status" value="1"/>
</dbReference>
<dbReference type="GO" id="GO:0046872">
    <property type="term" value="F:metal ion binding"/>
    <property type="evidence" value="ECO:0007669"/>
    <property type="project" value="UniProtKB-KW"/>
</dbReference>
<sequence length="281" mass="30201">MTTTIGIDVGTGCIKTVLFKVNGDQIEWVARRNDKIRQRDPMELTRRAFDEVIEEAGLTEADIDYIATTGEGENIPFSTGHFYSMTTHSRGAIYLNPESRSVLDMGALNGRAVKMDEKGKVLTYRMTSQCASGSGQFLENISRYLGIAQNEIGELSKKADNPEDVSSICAVLAETDVINMVSRGISASNILKGIHDSMAGRLVKLLRVIKANEGVTFLSGGLALDEGLTASINEAMVKMKVQGKAVSHPDSPYGGAIGAAIWGAYRYDKLAAQGSDLAKAS</sequence>
<evidence type="ECO:0000256" key="4">
    <source>
        <dbReference type="ARBA" id="ARBA00023014"/>
    </source>
</evidence>
<dbReference type="InterPro" id="IPR051805">
    <property type="entry name" value="Dehydratase_Activator_Redct"/>
</dbReference>
<dbReference type="OrthoDB" id="9177882at2"/>
<dbReference type="PANTHER" id="PTHR32329:SF2">
    <property type="entry name" value="BIFUNCTIONAL PROTEIN [INCLUDES 2-HYDROXYACYL-COA DEHYDRATASE (N-TER) AND ITS ACTIVATOR DOMAIN (C_TERM)"/>
    <property type="match status" value="1"/>
</dbReference>
<dbReference type="GO" id="GO:0018522">
    <property type="term" value="F:benzoyl-CoA reductase activity"/>
    <property type="evidence" value="ECO:0007669"/>
    <property type="project" value="UniProtKB-EC"/>
</dbReference>
<evidence type="ECO:0000313" key="7">
    <source>
        <dbReference type="Proteomes" id="UP000316649"/>
    </source>
</evidence>
<dbReference type="NCBIfam" id="TIGR00241">
    <property type="entry name" value="CoA_E_activ"/>
    <property type="match status" value="1"/>
</dbReference>
<dbReference type="AlphaFoldDB" id="A0A558DXK2"/>
<dbReference type="Pfam" id="PF01869">
    <property type="entry name" value="BcrAD_BadFG"/>
    <property type="match status" value="1"/>
</dbReference>
<dbReference type="Proteomes" id="UP000316649">
    <property type="component" value="Unassembled WGS sequence"/>
</dbReference>